<dbReference type="AlphaFoldDB" id="A0A919BFH5"/>
<gene>
    <name evidence="1" type="ORF">GCM10017161_14950</name>
</gene>
<sequence length="65" mass="7787">MKRVTDNKLIETIRDLKHWDGYPPTTEYIIQALPMFDEQIVKQALVRATLRGKIRKQGNHWYTYP</sequence>
<reference evidence="1" key="2">
    <citation type="submission" date="2020-09" db="EMBL/GenBank/DDBJ databases">
        <authorList>
            <person name="Sun Q."/>
            <person name="Kim S."/>
        </authorList>
    </citation>
    <scope>NUCLEOTIDE SEQUENCE</scope>
    <source>
        <strain evidence="1">KCTC 42731</strain>
    </source>
</reference>
<dbReference type="Proteomes" id="UP000623842">
    <property type="component" value="Unassembled WGS sequence"/>
</dbReference>
<dbReference type="EMBL" id="BNCK01000003">
    <property type="protein sequence ID" value="GHF88293.1"/>
    <property type="molecule type" value="Genomic_DNA"/>
</dbReference>
<organism evidence="1 2">
    <name type="scientific">Thalassotalea marina</name>
    <dbReference type="NCBI Taxonomy" id="1673741"/>
    <lineage>
        <taxon>Bacteria</taxon>
        <taxon>Pseudomonadati</taxon>
        <taxon>Pseudomonadota</taxon>
        <taxon>Gammaproteobacteria</taxon>
        <taxon>Alteromonadales</taxon>
        <taxon>Colwelliaceae</taxon>
        <taxon>Thalassotalea</taxon>
    </lineage>
</organism>
<protein>
    <submittedName>
        <fullName evidence="1">Uncharacterized protein</fullName>
    </submittedName>
</protein>
<evidence type="ECO:0000313" key="2">
    <source>
        <dbReference type="Proteomes" id="UP000623842"/>
    </source>
</evidence>
<name>A0A919BFH5_9GAMM</name>
<reference evidence="1" key="1">
    <citation type="journal article" date="2014" name="Int. J. Syst. Evol. Microbiol.">
        <title>Complete genome sequence of Corynebacterium casei LMG S-19264T (=DSM 44701T), isolated from a smear-ripened cheese.</title>
        <authorList>
            <consortium name="US DOE Joint Genome Institute (JGI-PGF)"/>
            <person name="Walter F."/>
            <person name="Albersmeier A."/>
            <person name="Kalinowski J."/>
            <person name="Ruckert C."/>
        </authorList>
    </citation>
    <scope>NUCLEOTIDE SEQUENCE</scope>
    <source>
        <strain evidence="1">KCTC 42731</strain>
    </source>
</reference>
<proteinExistence type="predicted"/>
<accession>A0A919BFH5</accession>
<keyword evidence="2" id="KW-1185">Reference proteome</keyword>
<evidence type="ECO:0000313" key="1">
    <source>
        <dbReference type="EMBL" id="GHF88293.1"/>
    </source>
</evidence>
<comment type="caution">
    <text evidence="1">The sequence shown here is derived from an EMBL/GenBank/DDBJ whole genome shotgun (WGS) entry which is preliminary data.</text>
</comment>